<sequence>MQPPTSRYRVQVPPPESHMQHPLDAQQHAHPPSSHNQHHNHNHHHNHHDNNHGHIHGQGHDSGPQPAHPMPPPSQQRQHQYQQHPPPPHQSPSPQAQQMVGPPRLNSHRASVGHNDPARIPGARPVMSTRQDSRLSYAEHNTQYIAGHPPISSVLTVEPIVAQTASLSSASLQRKQINDPRNSYGGSPQVGDGGSVGSAQGRRREASDYHGQQRESAGYPPPMVAAQHGSNVSALVNSMGALS</sequence>
<organism evidence="1 2">
    <name type="scientific">Coemansia furcata</name>
    <dbReference type="NCBI Taxonomy" id="417177"/>
    <lineage>
        <taxon>Eukaryota</taxon>
        <taxon>Fungi</taxon>
        <taxon>Fungi incertae sedis</taxon>
        <taxon>Zoopagomycota</taxon>
        <taxon>Kickxellomycotina</taxon>
        <taxon>Kickxellomycetes</taxon>
        <taxon>Kickxellales</taxon>
        <taxon>Kickxellaceae</taxon>
        <taxon>Coemansia</taxon>
    </lineage>
</organism>
<evidence type="ECO:0000313" key="1">
    <source>
        <dbReference type="EMBL" id="KAJ2794485.1"/>
    </source>
</evidence>
<comment type="caution">
    <text evidence="1">The sequence shown here is derived from an EMBL/GenBank/DDBJ whole genome shotgun (WGS) entry which is preliminary data.</text>
</comment>
<evidence type="ECO:0000313" key="2">
    <source>
        <dbReference type="Proteomes" id="UP001140096"/>
    </source>
</evidence>
<keyword evidence="2" id="KW-1185">Reference proteome</keyword>
<feature type="non-terminal residue" evidence="1">
    <location>
        <position position="243"/>
    </location>
</feature>
<reference evidence="1" key="1">
    <citation type="submission" date="2022-07" db="EMBL/GenBank/DDBJ databases">
        <title>Phylogenomic reconstructions and comparative analyses of Kickxellomycotina fungi.</title>
        <authorList>
            <person name="Reynolds N.K."/>
            <person name="Stajich J.E."/>
            <person name="Barry K."/>
            <person name="Grigoriev I.V."/>
            <person name="Crous P."/>
            <person name="Smith M.E."/>
        </authorList>
    </citation>
    <scope>NUCLEOTIDE SEQUENCE</scope>
    <source>
        <strain evidence="1">CBS 102833</strain>
    </source>
</reference>
<proteinExistence type="predicted"/>
<protein>
    <submittedName>
        <fullName evidence="1">Uncharacterized protein</fullName>
    </submittedName>
</protein>
<name>A0ACC1KT44_9FUNG</name>
<accession>A0ACC1KT44</accession>
<gene>
    <name evidence="1" type="ORF">H4S07_006743</name>
</gene>
<dbReference type="Proteomes" id="UP001140096">
    <property type="component" value="Unassembled WGS sequence"/>
</dbReference>
<dbReference type="EMBL" id="JANBUP010004263">
    <property type="protein sequence ID" value="KAJ2794485.1"/>
    <property type="molecule type" value="Genomic_DNA"/>
</dbReference>